<feature type="domain" description="Polysaccharide pyruvyl transferase" evidence="1">
    <location>
        <begin position="183"/>
        <end position="222"/>
    </location>
</feature>
<dbReference type="AlphaFoldDB" id="A0A839DZK7"/>
<accession>A0A839DZK7</accession>
<protein>
    <recommendedName>
        <fullName evidence="1">Polysaccharide pyruvyl transferase domain-containing protein</fullName>
    </recommendedName>
</protein>
<dbReference type="Proteomes" id="UP000569329">
    <property type="component" value="Unassembled WGS sequence"/>
</dbReference>
<evidence type="ECO:0000313" key="3">
    <source>
        <dbReference type="Proteomes" id="UP000569329"/>
    </source>
</evidence>
<reference evidence="2 3" key="1">
    <citation type="submission" date="2020-07" db="EMBL/GenBank/DDBJ databases">
        <title>Sequencing the genomes of 1000 actinobacteria strains.</title>
        <authorList>
            <person name="Klenk H.-P."/>
        </authorList>
    </citation>
    <scope>NUCLEOTIDE SEQUENCE [LARGE SCALE GENOMIC DNA]</scope>
    <source>
        <strain evidence="2 3">DSM 45975</strain>
    </source>
</reference>
<keyword evidence="3" id="KW-1185">Reference proteome</keyword>
<dbReference type="EMBL" id="JACGWZ010000002">
    <property type="protein sequence ID" value="MBA8824845.1"/>
    <property type="molecule type" value="Genomic_DNA"/>
</dbReference>
<dbReference type="Pfam" id="PF04230">
    <property type="entry name" value="PS_pyruv_trans"/>
    <property type="match status" value="1"/>
</dbReference>
<gene>
    <name evidence="2" type="ORF">FHX42_002192</name>
</gene>
<organism evidence="2 3">
    <name type="scientific">Halosaccharopolyspora lacisalsi</name>
    <dbReference type="NCBI Taxonomy" id="1000566"/>
    <lineage>
        <taxon>Bacteria</taxon>
        <taxon>Bacillati</taxon>
        <taxon>Actinomycetota</taxon>
        <taxon>Actinomycetes</taxon>
        <taxon>Pseudonocardiales</taxon>
        <taxon>Pseudonocardiaceae</taxon>
        <taxon>Halosaccharopolyspora</taxon>
    </lineage>
</organism>
<dbReference type="RefSeq" id="WP_182544038.1">
    <property type="nucleotide sequence ID" value="NZ_JACGWZ010000002.1"/>
</dbReference>
<sequence>MRVLLVGWPSFLHGEATAGDVLSMRRIAEALASAGIAHDTVWSPKFAPGCLTLDRAWPQDYTHLVFACGPAHGWQVRDLHRRYARCRRLAVGVSVVDPDDPAVTGFHGIFARDGLTGPARDLACPPRRPDVPVVGVVLAPGQGEYSDRRRHDSVHRCLLDWLDHRDHAPLPLETRLDTGDWRLCSSPEQCAALFARVDVVVTSRLHGLLLALSQSVPALALDPVAGGGKVTAQAAAWRWPATVAAEQIQDGDADAFAVLDRWWGWCRSSEAHALARERTNGFGGTHHLVTALLDELEASPAAPEPA</sequence>
<proteinExistence type="predicted"/>
<name>A0A839DZK7_9PSEU</name>
<dbReference type="InterPro" id="IPR007345">
    <property type="entry name" value="Polysacch_pyruvyl_Trfase"/>
</dbReference>
<evidence type="ECO:0000313" key="2">
    <source>
        <dbReference type="EMBL" id="MBA8824845.1"/>
    </source>
</evidence>
<comment type="caution">
    <text evidence="2">The sequence shown here is derived from an EMBL/GenBank/DDBJ whole genome shotgun (WGS) entry which is preliminary data.</text>
</comment>
<evidence type="ECO:0000259" key="1">
    <source>
        <dbReference type="Pfam" id="PF04230"/>
    </source>
</evidence>